<feature type="transmembrane region" description="Helical" evidence="6">
    <location>
        <begin position="80"/>
        <end position="101"/>
    </location>
</feature>
<dbReference type="GO" id="GO:0046872">
    <property type="term" value="F:metal ion binding"/>
    <property type="evidence" value="ECO:0007669"/>
    <property type="project" value="UniProtKB-KW"/>
</dbReference>
<feature type="binding site" evidence="5">
    <location>
        <position position="278"/>
    </location>
    <ligand>
        <name>Zn(2+)</name>
        <dbReference type="ChEBI" id="CHEBI:29105"/>
    </ligand>
</feature>
<proteinExistence type="predicted"/>
<keyword evidence="3 6" id="KW-1133">Transmembrane helix</keyword>
<evidence type="ECO:0000256" key="3">
    <source>
        <dbReference type="ARBA" id="ARBA00022989"/>
    </source>
</evidence>
<evidence type="ECO:0000313" key="8">
    <source>
        <dbReference type="Proteomes" id="UP001165080"/>
    </source>
</evidence>
<keyword evidence="8" id="KW-1185">Reference proteome</keyword>
<dbReference type="GO" id="GO:0016020">
    <property type="term" value="C:membrane"/>
    <property type="evidence" value="ECO:0007669"/>
    <property type="project" value="UniProtKB-SubCell"/>
</dbReference>
<keyword evidence="4 6" id="KW-0472">Membrane</keyword>
<accession>A0A9W6BHD1</accession>
<keyword evidence="2 6" id="KW-0812">Transmembrane</keyword>
<sequence length="313" mass="34507">MSELRKRPPCGAAAGSSVDVLVSAIARAAEPAPKLRCNLRAEEVPEWLHFPYILGGYRLGGTYWSCAHSLFILHNECLNAWTMILGALLSTAAFVFTVSYFSVSGLDISAFILYWSSLIVHLPFSVGYHLFLPISAGVYNVWRRLDMSFVLVMPVPLTYAMSYFVYERLWDTILATALVAIASGMGIYTVYSSVMEGMKLERGNVTRWVGLTAIGYYFPILYQAVLDGQRGVFSVPFVASLVVPASLVGGACLYELHLPERFFPGKLDLVGNSHMWMHFGVIVAHLMGFCFVLHNYLARTGQSFVGPVGGSDT</sequence>
<feature type="transmembrane region" description="Helical" evidence="6">
    <location>
        <begin position="113"/>
        <end position="135"/>
    </location>
</feature>
<keyword evidence="5" id="KW-0479">Metal-binding</keyword>
<feature type="transmembrane region" description="Helical" evidence="6">
    <location>
        <begin position="231"/>
        <end position="254"/>
    </location>
</feature>
<evidence type="ECO:0000256" key="1">
    <source>
        <dbReference type="ARBA" id="ARBA00004141"/>
    </source>
</evidence>
<dbReference type="Pfam" id="PF03006">
    <property type="entry name" value="HlyIII"/>
    <property type="match status" value="1"/>
</dbReference>
<organism evidence="7 8">
    <name type="scientific">Pleodorina starrii</name>
    <dbReference type="NCBI Taxonomy" id="330485"/>
    <lineage>
        <taxon>Eukaryota</taxon>
        <taxon>Viridiplantae</taxon>
        <taxon>Chlorophyta</taxon>
        <taxon>core chlorophytes</taxon>
        <taxon>Chlorophyceae</taxon>
        <taxon>CS clade</taxon>
        <taxon>Chlamydomonadales</taxon>
        <taxon>Volvocaceae</taxon>
        <taxon>Pleodorina</taxon>
    </lineage>
</organism>
<feature type="transmembrane region" description="Helical" evidence="6">
    <location>
        <begin position="205"/>
        <end position="225"/>
    </location>
</feature>
<evidence type="ECO:0000256" key="6">
    <source>
        <dbReference type="SAM" id="Phobius"/>
    </source>
</evidence>
<feature type="binding site" evidence="5">
    <location>
        <position position="274"/>
    </location>
    <ligand>
        <name>Zn(2+)</name>
        <dbReference type="ChEBI" id="CHEBI:29105"/>
    </ligand>
</feature>
<keyword evidence="5" id="KW-0862">Zinc</keyword>
<protein>
    <submittedName>
        <fullName evidence="7">Uncharacterized protein</fullName>
    </submittedName>
</protein>
<evidence type="ECO:0000256" key="2">
    <source>
        <dbReference type="ARBA" id="ARBA00022692"/>
    </source>
</evidence>
<feature type="transmembrane region" description="Helical" evidence="6">
    <location>
        <begin position="172"/>
        <end position="193"/>
    </location>
</feature>
<dbReference type="EMBL" id="BRXU01000005">
    <property type="protein sequence ID" value="GLC52074.1"/>
    <property type="molecule type" value="Genomic_DNA"/>
</dbReference>
<evidence type="ECO:0000256" key="5">
    <source>
        <dbReference type="PIRSR" id="PIRSR604254-1"/>
    </source>
</evidence>
<comment type="caution">
    <text evidence="7">The sequence shown here is derived from an EMBL/GenBank/DDBJ whole genome shotgun (WGS) entry which is preliminary data.</text>
</comment>
<feature type="binding site" evidence="5">
    <location>
        <position position="129"/>
    </location>
    <ligand>
        <name>Zn(2+)</name>
        <dbReference type="ChEBI" id="CHEBI:29105"/>
    </ligand>
</feature>
<dbReference type="GO" id="GO:0009744">
    <property type="term" value="P:response to sucrose"/>
    <property type="evidence" value="ECO:0007669"/>
    <property type="project" value="UniProtKB-ARBA"/>
</dbReference>
<feature type="transmembrane region" description="Helical" evidence="6">
    <location>
        <begin position="275"/>
        <end position="297"/>
    </location>
</feature>
<name>A0A9W6BHD1_9CHLO</name>
<reference evidence="7 8" key="1">
    <citation type="journal article" date="2023" name="Commun. Biol.">
        <title>Reorganization of the ancestral sex-determining regions during the evolution of trioecy in Pleodorina starrii.</title>
        <authorList>
            <person name="Takahashi K."/>
            <person name="Suzuki S."/>
            <person name="Kawai-Toyooka H."/>
            <person name="Yamamoto K."/>
            <person name="Hamaji T."/>
            <person name="Ootsuki R."/>
            <person name="Yamaguchi H."/>
            <person name="Kawachi M."/>
            <person name="Higashiyama T."/>
            <person name="Nozaki H."/>
        </authorList>
    </citation>
    <scope>NUCLEOTIDE SEQUENCE [LARGE SCALE GENOMIC DNA]</scope>
    <source>
        <strain evidence="7 8">NIES-4479</strain>
    </source>
</reference>
<dbReference type="Proteomes" id="UP001165080">
    <property type="component" value="Unassembled WGS sequence"/>
</dbReference>
<gene>
    <name evidence="7" type="primary">PLEST003909</name>
    <name evidence="7" type="ORF">PLESTB_000579900</name>
</gene>
<evidence type="ECO:0000256" key="4">
    <source>
        <dbReference type="ARBA" id="ARBA00023136"/>
    </source>
</evidence>
<evidence type="ECO:0000313" key="7">
    <source>
        <dbReference type="EMBL" id="GLC52074.1"/>
    </source>
</evidence>
<dbReference type="GO" id="GO:0038023">
    <property type="term" value="F:signaling receptor activity"/>
    <property type="evidence" value="ECO:0007669"/>
    <property type="project" value="TreeGrafter"/>
</dbReference>
<dbReference type="AlphaFoldDB" id="A0A9W6BHD1"/>
<dbReference type="PANTHER" id="PTHR20855">
    <property type="entry name" value="ADIPOR/PROGESTIN RECEPTOR-RELATED"/>
    <property type="match status" value="1"/>
</dbReference>
<dbReference type="PANTHER" id="PTHR20855:SF136">
    <property type="match status" value="1"/>
</dbReference>
<comment type="subcellular location">
    <subcellularLocation>
        <location evidence="1">Membrane</location>
        <topology evidence="1">Multi-pass membrane protein</topology>
    </subcellularLocation>
</comment>
<feature type="transmembrane region" description="Helical" evidence="6">
    <location>
        <begin position="147"/>
        <end position="166"/>
    </location>
</feature>
<dbReference type="InterPro" id="IPR004254">
    <property type="entry name" value="AdipoR/HlyIII-related"/>
</dbReference>